<evidence type="ECO:0000313" key="4">
    <source>
        <dbReference type="EMBL" id="MCD9640443.1"/>
    </source>
</evidence>
<accession>A0ABS8V088</accession>
<feature type="signal peptide" evidence="2">
    <location>
        <begin position="1"/>
        <end position="24"/>
    </location>
</feature>
<evidence type="ECO:0000313" key="5">
    <source>
        <dbReference type="Proteomes" id="UP000823775"/>
    </source>
</evidence>
<protein>
    <recommendedName>
        <fullName evidence="3">Peptidase A1 domain-containing protein</fullName>
    </recommendedName>
</protein>
<dbReference type="InterPro" id="IPR033121">
    <property type="entry name" value="PEPTIDASE_A1"/>
</dbReference>
<feature type="domain" description="Peptidase A1" evidence="3">
    <location>
        <begin position="136"/>
        <end position="361"/>
    </location>
</feature>
<dbReference type="PANTHER" id="PTHR13683:SF265">
    <property type="entry name" value="PROTEIN ASPARTIC PROTEASE IN GUARD CELL 2"/>
    <property type="match status" value="1"/>
</dbReference>
<comment type="similarity">
    <text evidence="1">Belongs to the peptidase A1 family.</text>
</comment>
<comment type="caution">
    <text evidence="4">The sequence shown here is derived from an EMBL/GenBank/DDBJ whole genome shotgun (WGS) entry which is preliminary data.</text>
</comment>
<dbReference type="Pfam" id="PF14543">
    <property type="entry name" value="TAXi_N"/>
    <property type="match status" value="1"/>
</dbReference>
<keyword evidence="5" id="KW-1185">Reference proteome</keyword>
<reference evidence="4 5" key="1">
    <citation type="journal article" date="2021" name="BMC Genomics">
        <title>Datura genome reveals duplications of psychoactive alkaloid biosynthetic genes and high mutation rate following tissue culture.</title>
        <authorList>
            <person name="Rajewski A."/>
            <person name="Carter-House D."/>
            <person name="Stajich J."/>
            <person name="Litt A."/>
        </authorList>
    </citation>
    <scope>NUCLEOTIDE SEQUENCE [LARGE SCALE GENOMIC DNA]</scope>
    <source>
        <strain evidence="4">AR-01</strain>
    </source>
</reference>
<evidence type="ECO:0000259" key="3">
    <source>
        <dbReference type="PROSITE" id="PS51767"/>
    </source>
</evidence>
<dbReference type="PANTHER" id="PTHR13683">
    <property type="entry name" value="ASPARTYL PROTEASES"/>
    <property type="match status" value="1"/>
</dbReference>
<proteinExistence type="inferred from homology"/>
<evidence type="ECO:0000256" key="2">
    <source>
        <dbReference type="SAM" id="SignalP"/>
    </source>
</evidence>
<keyword evidence="2" id="KW-0732">Signal</keyword>
<evidence type="ECO:0000256" key="1">
    <source>
        <dbReference type="ARBA" id="ARBA00007447"/>
    </source>
</evidence>
<dbReference type="PROSITE" id="PS51767">
    <property type="entry name" value="PEPTIDASE_A1"/>
    <property type="match status" value="1"/>
</dbReference>
<dbReference type="InterPro" id="IPR001461">
    <property type="entry name" value="Aspartic_peptidase_A1"/>
</dbReference>
<dbReference type="EMBL" id="JACEIK010003127">
    <property type="protein sequence ID" value="MCD9640443.1"/>
    <property type="molecule type" value="Genomic_DNA"/>
</dbReference>
<gene>
    <name evidence="4" type="ORF">HAX54_025748</name>
</gene>
<dbReference type="InterPro" id="IPR021109">
    <property type="entry name" value="Peptidase_aspartic_dom_sf"/>
</dbReference>
<sequence length="361" mass="40230">MFVPLQRSLLLLLLVFFILSVAYTTTSYETKTSTGHAIPFPTHEQLDVKQSIKESTLIHPPITKTHDEKRNSTWKLKLLHRDKMPFSHFTHHTRRFQARIRRDLKRVHTLTIPILLSWNRNLEVTSFRVWIKAVENTARIGAGSPVREQYMVIDAGSDIVWVHASLVPIATTSPTPHLTLPFRFFHRGALFLIPLRPGREPGLPCRSLQVPSQYGDGSYTKGTMALETILSGRTVVRDVAIGCGHSNRGMFIGAAGLLGLGGGSMSFVGQLGGQTGESCLLFDAFRLTEEGDGGVVMDTGTAVTRLPRRRTGLSTRIHRSNRKPSPRAAAVSIFDTYMDLNGFVTVRVPNPFRFSLAVVRY</sequence>
<organism evidence="4 5">
    <name type="scientific">Datura stramonium</name>
    <name type="common">Jimsonweed</name>
    <name type="synonym">Common thornapple</name>
    <dbReference type="NCBI Taxonomy" id="4076"/>
    <lineage>
        <taxon>Eukaryota</taxon>
        <taxon>Viridiplantae</taxon>
        <taxon>Streptophyta</taxon>
        <taxon>Embryophyta</taxon>
        <taxon>Tracheophyta</taxon>
        <taxon>Spermatophyta</taxon>
        <taxon>Magnoliopsida</taxon>
        <taxon>eudicotyledons</taxon>
        <taxon>Gunneridae</taxon>
        <taxon>Pentapetalae</taxon>
        <taxon>asterids</taxon>
        <taxon>lamiids</taxon>
        <taxon>Solanales</taxon>
        <taxon>Solanaceae</taxon>
        <taxon>Solanoideae</taxon>
        <taxon>Datureae</taxon>
        <taxon>Datura</taxon>
    </lineage>
</organism>
<name>A0ABS8V088_DATST</name>
<dbReference type="SUPFAM" id="SSF50630">
    <property type="entry name" value="Acid proteases"/>
    <property type="match status" value="1"/>
</dbReference>
<dbReference type="Gene3D" id="2.40.70.10">
    <property type="entry name" value="Acid Proteases"/>
    <property type="match status" value="1"/>
</dbReference>
<dbReference type="Proteomes" id="UP000823775">
    <property type="component" value="Unassembled WGS sequence"/>
</dbReference>
<dbReference type="InterPro" id="IPR032861">
    <property type="entry name" value="TAXi_N"/>
</dbReference>
<feature type="chain" id="PRO_5046393023" description="Peptidase A1 domain-containing protein" evidence="2">
    <location>
        <begin position="25"/>
        <end position="361"/>
    </location>
</feature>